<dbReference type="AlphaFoldDB" id="A0A849SMR7"/>
<name>A0A849SMR7_UNCEI</name>
<evidence type="ECO:0000313" key="1">
    <source>
        <dbReference type="EMBL" id="NOT32730.1"/>
    </source>
</evidence>
<sequence>MVTDGQVRRLMACIQREKSLSVAAVSRIVHSGDPLPQVTAVTIAEVNLSSYDALLVGA</sequence>
<dbReference type="Proteomes" id="UP000580839">
    <property type="component" value="Unassembled WGS sequence"/>
</dbReference>
<accession>A0A849SMR7</accession>
<protein>
    <submittedName>
        <fullName evidence="1">Uncharacterized protein</fullName>
    </submittedName>
</protein>
<evidence type="ECO:0000313" key="2">
    <source>
        <dbReference type="Proteomes" id="UP000580839"/>
    </source>
</evidence>
<dbReference type="EMBL" id="JABFRW010000010">
    <property type="protein sequence ID" value="NOT32730.1"/>
    <property type="molecule type" value="Genomic_DNA"/>
</dbReference>
<proteinExistence type="predicted"/>
<organism evidence="1 2">
    <name type="scientific">Eiseniibacteriota bacterium</name>
    <dbReference type="NCBI Taxonomy" id="2212470"/>
    <lineage>
        <taxon>Bacteria</taxon>
        <taxon>Candidatus Eiseniibacteriota</taxon>
    </lineage>
</organism>
<gene>
    <name evidence="1" type="ORF">HOP12_01025</name>
</gene>
<comment type="caution">
    <text evidence="1">The sequence shown here is derived from an EMBL/GenBank/DDBJ whole genome shotgun (WGS) entry which is preliminary data.</text>
</comment>
<reference evidence="1 2" key="1">
    <citation type="submission" date="2020-04" db="EMBL/GenBank/DDBJ databases">
        <title>Metagenomic profiling of ammonia- and methane-oxidizing microorganisms in a Dutch drinking water treatment plant.</title>
        <authorList>
            <person name="Poghosyan L."/>
            <person name="Leucker S."/>
        </authorList>
    </citation>
    <scope>NUCLEOTIDE SEQUENCE [LARGE SCALE GENOMIC DNA]</scope>
    <source>
        <strain evidence="1">S-RSF-IL-03</strain>
    </source>
</reference>